<sequence>MLLILMTVKNWTPPSSADIQTIIDELNISIKKAAHMARIGDRTFKQWLDPTDLKAPSQSAWAIFEYEVRSMKMGYKNIDHLFEVLESNYRDQKN</sequence>
<evidence type="ECO:0000313" key="2">
    <source>
        <dbReference type="Proteomes" id="UP000013084"/>
    </source>
</evidence>
<evidence type="ECO:0008006" key="3">
    <source>
        <dbReference type="Google" id="ProtNLM"/>
    </source>
</evidence>
<proteinExistence type="predicted"/>
<dbReference type="AlphaFoldDB" id="N9T561"/>
<dbReference type="HOGENOM" id="CLU_2520094_0_0_6"/>
<evidence type="ECO:0000313" key="1">
    <source>
        <dbReference type="EMBL" id="ENX58812.1"/>
    </source>
</evidence>
<protein>
    <recommendedName>
        <fullName evidence="3">XRE family transcriptional regulator</fullName>
    </recommendedName>
</protein>
<name>N9T561_9GAMM</name>
<accession>N9T561</accession>
<organism evidence="1 2">
    <name type="scientific">Acinetobacter higginsii</name>
    <dbReference type="NCBI Taxonomy" id="70347"/>
    <lineage>
        <taxon>Bacteria</taxon>
        <taxon>Pseudomonadati</taxon>
        <taxon>Pseudomonadota</taxon>
        <taxon>Gammaproteobacteria</taxon>
        <taxon>Moraxellales</taxon>
        <taxon>Moraxellaceae</taxon>
        <taxon>Acinetobacter</taxon>
    </lineage>
</organism>
<reference evidence="1 2" key="1">
    <citation type="submission" date="2013-02" db="EMBL/GenBank/DDBJ databases">
        <title>The Genome Sequence of Acinetobacter sp. CIP 70.18.</title>
        <authorList>
            <consortium name="The Broad Institute Genome Sequencing Platform"/>
            <consortium name="The Broad Institute Genome Sequencing Center for Infectious Disease"/>
            <person name="Cerqueira G."/>
            <person name="Feldgarden M."/>
            <person name="Courvalin P."/>
            <person name="Perichon B."/>
            <person name="Grillot-Courvalin C."/>
            <person name="Clermont D."/>
            <person name="Rocha E."/>
            <person name="Yoon E.-J."/>
            <person name="Nemec A."/>
            <person name="Walker B."/>
            <person name="Young S.K."/>
            <person name="Zeng Q."/>
            <person name="Gargeya S."/>
            <person name="Fitzgerald M."/>
            <person name="Haas B."/>
            <person name="Abouelleil A."/>
            <person name="Alvarado L."/>
            <person name="Arachchi H.M."/>
            <person name="Berlin A.M."/>
            <person name="Chapman S.B."/>
            <person name="Dewar J."/>
            <person name="Goldberg J."/>
            <person name="Griggs A."/>
            <person name="Gujja S."/>
            <person name="Hansen M."/>
            <person name="Howarth C."/>
            <person name="Imamovic A."/>
            <person name="Larimer J."/>
            <person name="McCowan C."/>
            <person name="Murphy C."/>
            <person name="Neiman D."/>
            <person name="Pearson M."/>
            <person name="Priest M."/>
            <person name="Roberts A."/>
            <person name="Saif S."/>
            <person name="Shea T."/>
            <person name="Sisk P."/>
            <person name="Sykes S."/>
            <person name="Wortman J."/>
            <person name="Nusbaum C."/>
            <person name="Birren B."/>
        </authorList>
    </citation>
    <scope>NUCLEOTIDE SEQUENCE [LARGE SCALE GENOMIC DNA]</scope>
    <source>
        <strain evidence="1 2">CIP 70.18</strain>
    </source>
</reference>
<dbReference type="RefSeq" id="WP_005202221.1">
    <property type="nucleotide sequence ID" value="NZ_KB850072.1"/>
</dbReference>
<keyword evidence="2" id="KW-1185">Reference proteome</keyword>
<comment type="caution">
    <text evidence="1">The sequence shown here is derived from an EMBL/GenBank/DDBJ whole genome shotgun (WGS) entry which is preliminary data.</text>
</comment>
<gene>
    <name evidence="1" type="ORF">F902_01439</name>
</gene>
<dbReference type="OrthoDB" id="9799384at2"/>
<dbReference type="EMBL" id="APRN01000035">
    <property type="protein sequence ID" value="ENX58812.1"/>
    <property type="molecule type" value="Genomic_DNA"/>
</dbReference>
<dbReference type="Proteomes" id="UP000013084">
    <property type="component" value="Unassembled WGS sequence"/>
</dbReference>